<proteinExistence type="inferred from homology"/>
<evidence type="ECO:0000256" key="2">
    <source>
        <dbReference type="ARBA" id="ARBA00022490"/>
    </source>
</evidence>
<reference evidence="12" key="1">
    <citation type="journal article" date="2015" name="Nature">
        <title>Complex archaea that bridge the gap between prokaryotes and eukaryotes.</title>
        <authorList>
            <person name="Spang A."/>
            <person name="Saw J.H."/>
            <person name="Jorgensen S.L."/>
            <person name="Zaremba-Niedzwiedzka K."/>
            <person name="Martijn J."/>
            <person name="Lind A.E."/>
            <person name="van Eijk R."/>
            <person name="Schleper C."/>
            <person name="Guy L."/>
            <person name="Ettema T.J."/>
        </authorList>
    </citation>
    <scope>NUCLEOTIDE SEQUENCE</scope>
</reference>
<evidence type="ECO:0000256" key="9">
    <source>
        <dbReference type="ARBA" id="ARBA00023125"/>
    </source>
</evidence>
<comment type="similarity">
    <text evidence="1">Belongs to the RuvC family.</text>
</comment>
<comment type="caution">
    <text evidence="12">The sequence shown here is derived from an EMBL/GenBank/DDBJ whole genome shotgun (WGS) entry which is preliminary data.</text>
</comment>
<dbReference type="GO" id="GO:0046872">
    <property type="term" value="F:metal ion binding"/>
    <property type="evidence" value="ECO:0007669"/>
    <property type="project" value="UniProtKB-KW"/>
</dbReference>
<dbReference type="InterPro" id="IPR002176">
    <property type="entry name" value="X-over_junc_endoDNase_RuvC"/>
</dbReference>
<dbReference type="InterPro" id="IPR036397">
    <property type="entry name" value="RNaseH_sf"/>
</dbReference>
<keyword evidence="4" id="KW-0479">Metal-binding</keyword>
<protein>
    <submittedName>
        <fullName evidence="12">Uncharacterized protein</fullName>
    </submittedName>
</protein>
<evidence type="ECO:0000256" key="1">
    <source>
        <dbReference type="ARBA" id="ARBA00009518"/>
    </source>
</evidence>
<evidence type="ECO:0000256" key="10">
    <source>
        <dbReference type="ARBA" id="ARBA00023172"/>
    </source>
</evidence>
<keyword evidence="2" id="KW-0963">Cytoplasm</keyword>
<name>A0A0F9CL27_9ZZZZ</name>
<dbReference type="GO" id="GO:0004520">
    <property type="term" value="F:DNA endonuclease activity"/>
    <property type="evidence" value="ECO:0007669"/>
    <property type="project" value="InterPro"/>
</dbReference>
<dbReference type="SUPFAM" id="SSF53098">
    <property type="entry name" value="Ribonuclease H-like"/>
    <property type="match status" value="1"/>
</dbReference>
<keyword evidence="6" id="KW-0227">DNA damage</keyword>
<dbReference type="GO" id="GO:0006310">
    <property type="term" value="P:DNA recombination"/>
    <property type="evidence" value="ECO:0007669"/>
    <property type="project" value="UniProtKB-KW"/>
</dbReference>
<dbReference type="GO" id="GO:0006281">
    <property type="term" value="P:DNA repair"/>
    <property type="evidence" value="ECO:0007669"/>
    <property type="project" value="UniProtKB-KW"/>
</dbReference>
<evidence type="ECO:0000256" key="4">
    <source>
        <dbReference type="ARBA" id="ARBA00022723"/>
    </source>
</evidence>
<keyword evidence="10" id="KW-0233">DNA recombination</keyword>
<evidence type="ECO:0000256" key="11">
    <source>
        <dbReference type="ARBA" id="ARBA00023204"/>
    </source>
</evidence>
<evidence type="ECO:0000256" key="5">
    <source>
        <dbReference type="ARBA" id="ARBA00022759"/>
    </source>
</evidence>
<sequence length="153" mass="17682">MKTLALDISTKSTGWFVDKENCGIIQIDKGLEFTKKLVLFRKELNKILKQYKPKVVVMEDVYYRRGFGSIHTVKILSKFGGVATELAASKRMKVVLMTATAARKTLEFEGRVTKEDVFKYFNSEFDMGWNFKEHNDITDAWVLQFAYVNSCEK</sequence>
<dbReference type="EMBL" id="LAZR01046095">
    <property type="protein sequence ID" value="KKK97336.1"/>
    <property type="molecule type" value="Genomic_DNA"/>
</dbReference>
<keyword evidence="9" id="KW-0238">DNA-binding</keyword>
<dbReference type="Pfam" id="PF02075">
    <property type="entry name" value="RuvC"/>
    <property type="match status" value="1"/>
</dbReference>
<organism evidence="12">
    <name type="scientific">marine sediment metagenome</name>
    <dbReference type="NCBI Taxonomy" id="412755"/>
    <lineage>
        <taxon>unclassified sequences</taxon>
        <taxon>metagenomes</taxon>
        <taxon>ecological metagenomes</taxon>
    </lineage>
</organism>
<dbReference type="Gene3D" id="3.30.420.10">
    <property type="entry name" value="Ribonuclease H-like superfamily/Ribonuclease H"/>
    <property type="match status" value="1"/>
</dbReference>
<keyword evidence="8" id="KW-0460">Magnesium</keyword>
<keyword evidence="11" id="KW-0234">DNA repair</keyword>
<evidence type="ECO:0000256" key="7">
    <source>
        <dbReference type="ARBA" id="ARBA00022801"/>
    </source>
</evidence>
<dbReference type="PANTHER" id="PTHR30194:SF3">
    <property type="entry name" value="CROSSOVER JUNCTION ENDODEOXYRIBONUCLEASE RUVC"/>
    <property type="match status" value="1"/>
</dbReference>
<keyword evidence="5" id="KW-0255">Endonuclease</keyword>
<dbReference type="GO" id="GO:0016787">
    <property type="term" value="F:hydrolase activity"/>
    <property type="evidence" value="ECO:0007669"/>
    <property type="project" value="UniProtKB-KW"/>
</dbReference>
<keyword evidence="3" id="KW-0540">Nuclease</keyword>
<dbReference type="GO" id="GO:0003677">
    <property type="term" value="F:DNA binding"/>
    <property type="evidence" value="ECO:0007669"/>
    <property type="project" value="UniProtKB-KW"/>
</dbReference>
<keyword evidence="7" id="KW-0378">Hydrolase</keyword>
<evidence type="ECO:0000313" key="12">
    <source>
        <dbReference type="EMBL" id="KKK97336.1"/>
    </source>
</evidence>
<evidence type="ECO:0000256" key="3">
    <source>
        <dbReference type="ARBA" id="ARBA00022722"/>
    </source>
</evidence>
<evidence type="ECO:0000256" key="8">
    <source>
        <dbReference type="ARBA" id="ARBA00022842"/>
    </source>
</evidence>
<dbReference type="AlphaFoldDB" id="A0A0F9CL27"/>
<gene>
    <name evidence="12" type="ORF">LCGC14_2653770</name>
</gene>
<dbReference type="InterPro" id="IPR012337">
    <property type="entry name" value="RNaseH-like_sf"/>
</dbReference>
<dbReference type="PANTHER" id="PTHR30194">
    <property type="entry name" value="CROSSOVER JUNCTION ENDODEOXYRIBONUCLEASE RUVC"/>
    <property type="match status" value="1"/>
</dbReference>
<accession>A0A0F9CL27</accession>
<evidence type="ECO:0000256" key="6">
    <source>
        <dbReference type="ARBA" id="ARBA00022763"/>
    </source>
</evidence>